<organism evidence="2 3">
    <name type="scientific">Strigomonas culicis</name>
    <dbReference type="NCBI Taxonomy" id="28005"/>
    <lineage>
        <taxon>Eukaryota</taxon>
        <taxon>Discoba</taxon>
        <taxon>Euglenozoa</taxon>
        <taxon>Kinetoplastea</taxon>
        <taxon>Metakinetoplastina</taxon>
        <taxon>Trypanosomatida</taxon>
        <taxon>Trypanosomatidae</taxon>
        <taxon>Strigomonadinae</taxon>
        <taxon>Strigomonas</taxon>
    </lineage>
</organism>
<evidence type="ECO:0000313" key="2">
    <source>
        <dbReference type="EMBL" id="EPY33205.1"/>
    </source>
</evidence>
<dbReference type="AlphaFoldDB" id="S9WB59"/>
<feature type="compositionally biased region" description="Low complexity" evidence="1">
    <location>
        <begin position="20"/>
        <end position="36"/>
    </location>
</feature>
<dbReference type="OrthoDB" id="273617at2759"/>
<name>S9WB59_9TRYP</name>
<dbReference type="EMBL" id="ATMH01002424">
    <property type="protein sequence ID" value="EPY33205.1"/>
    <property type="molecule type" value="Genomic_DNA"/>
</dbReference>
<proteinExistence type="predicted"/>
<feature type="compositionally biased region" description="Basic residues" evidence="1">
    <location>
        <begin position="309"/>
        <end position="322"/>
    </location>
</feature>
<sequence>MGLPIPTADTSSIPPPTPYAPQGGPLSVADMTAAGMAPPPPQPQDHTALPPMGLPSSFLTVSSLPLPGAGAAAAPSPTHGASLLAHMGLHAPGGAAGDAAAPAYPYSYQASQPAPAQPTPPADTASHLAVPPTMSLEKWLELEAAALRRVPNAEQTRYLDVDEVMRDAVCQLFVQSDYDVLRLLTNVTRSLQHIGRHDVGLMRNESFTAFTVTQSEAYGGRGADVTLSEVERRRRAVAESIDRIHRSNLVSKETFDRIAAQAAVEQNRAPPPVLTATATQPARNDPFRKSAYEEMLDHIARERAAKTRDGRKKRSTSAHQRRAAAQSLPATYNGNYLLNRYGGAFPEENYYSNYRYNGLKK</sequence>
<reference evidence="2 3" key="1">
    <citation type="journal article" date="2013" name="PLoS ONE">
        <title>Predicting the Proteins of Angomonas deanei, Strigomonas culicis and Their Respective Endosymbionts Reveals New Aspects of the Trypanosomatidae Family.</title>
        <authorList>
            <person name="Motta M.C."/>
            <person name="Martins A.C."/>
            <person name="de Souza S.S."/>
            <person name="Catta-Preta C.M."/>
            <person name="Silva R."/>
            <person name="Klein C.C."/>
            <person name="de Almeida L.G."/>
            <person name="de Lima Cunha O."/>
            <person name="Ciapina L.P."/>
            <person name="Brocchi M."/>
            <person name="Colabardini A.C."/>
            <person name="de Araujo Lima B."/>
            <person name="Machado C.R."/>
            <person name="de Almeida Soares C.M."/>
            <person name="Probst C.M."/>
            <person name="de Menezes C.B."/>
            <person name="Thompson C.E."/>
            <person name="Bartholomeu D.C."/>
            <person name="Gradia D.F."/>
            <person name="Pavoni D.P."/>
            <person name="Grisard E.C."/>
            <person name="Fantinatti-Garboggini F."/>
            <person name="Marchini F.K."/>
            <person name="Rodrigues-Luiz G.F."/>
            <person name="Wagner G."/>
            <person name="Goldman G.H."/>
            <person name="Fietto J.L."/>
            <person name="Elias M.C."/>
            <person name="Goldman M.H."/>
            <person name="Sagot M.F."/>
            <person name="Pereira M."/>
            <person name="Stoco P.H."/>
            <person name="de Mendonca-Neto R.P."/>
            <person name="Teixeira S.M."/>
            <person name="Maciel T.E."/>
            <person name="de Oliveira Mendes T.A."/>
            <person name="Urmenyi T.P."/>
            <person name="de Souza W."/>
            <person name="Schenkman S."/>
            <person name="de Vasconcelos A.T."/>
        </authorList>
    </citation>
    <scope>NUCLEOTIDE SEQUENCE [LARGE SCALE GENOMIC DNA]</scope>
</reference>
<evidence type="ECO:0000256" key="1">
    <source>
        <dbReference type="SAM" id="MobiDB-lite"/>
    </source>
</evidence>
<comment type="caution">
    <text evidence="2">The sequence shown here is derived from an EMBL/GenBank/DDBJ whole genome shotgun (WGS) entry which is preliminary data.</text>
</comment>
<evidence type="ECO:0000313" key="3">
    <source>
        <dbReference type="Proteomes" id="UP000015354"/>
    </source>
</evidence>
<dbReference type="Proteomes" id="UP000015354">
    <property type="component" value="Unassembled WGS sequence"/>
</dbReference>
<gene>
    <name evidence="2" type="ORF">STCU_02424</name>
</gene>
<feature type="region of interest" description="Disordered" evidence="1">
    <location>
        <begin position="1"/>
        <end position="54"/>
    </location>
</feature>
<protein>
    <submittedName>
        <fullName evidence="2">Uncharacterized protein</fullName>
    </submittedName>
</protein>
<accession>S9WB59</accession>
<feature type="region of interest" description="Disordered" evidence="1">
    <location>
        <begin position="303"/>
        <end position="327"/>
    </location>
</feature>
<keyword evidence="3" id="KW-1185">Reference proteome</keyword>